<gene>
    <name evidence="1" type="ORF">A8C56_03405</name>
</gene>
<dbReference type="KEGG" id="nia:A8C56_03405"/>
<dbReference type="AlphaFoldDB" id="A0A1A9HZC4"/>
<dbReference type="EMBL" id="CP015772">
    <property type="protein sequence ID" value="ANH80159.1"/>
    <property type="molecule type" value="Genomic_DNA"/>
</dbReference>
<name>A0A1A9HZC4_9BACT</name>
<accession>A0A1A9HZC4</accession>
<evidence type="ECO:0000313" key="1">
    <source>
        <dbReference type="EMBL" id="ANH80159.1"/>
    </source>
</evidence>
<protein>
    <submittedName>
        <fullName evidence="1">Uncharacterized protein</fullName>
    </submittedName>
</protein>
<keyword evidence="2" id="KW-1185">Reference proteome</keyword>
<sequence>MLFCFIGPVNCFPQTDLGYISSDRTLYSGDYTAQGWGYGVTLTIPKGETVTITSTQSNMTGYALLVNGTLTLNGLNAVELVYGGYLTLGDSARFTINASDHVAFNGPRDLGKYSVLTVNSLLNVSDVNVTLREGATSNLPKGYNNNIVATNGSTLHLEKDAKIVASGFVNLNGGSLFMDAGSLVTVTGDLHFHHANSTIAGTVEASGMIMFHEPGIILDCGAIISDTFNVQSEAPPLDGSGYIEIRDVLIGDGNALISAGAGNIVYNINSTGAGGNIGGGTPGTAPPASCDIALPVSFGVIRGLVRNNQLQVSWTTLTEKNNDHFEIETSGDGRQFQWLASVPSKAIDGSSDTPLSYSYNKPYDVILTASVLMAVLLTGFSRSGRKTSLPQWLFALYIITLAACNKGTKDISARQGERQYIRIVQVDKEGTRSYSKVVKVLIDE</sequence>
<proteinExistence type="predicted"/>
<reference evidence="1 2" key="1">
    <citation type="submission" date="2016-05" db="EMBL/GenBank/DDBJ databases">
        <title>Niabella ginsenosidivorans BS26 whole genome sequencing.</title>
        <authorList>
            <person name="Im W.T."/>
            <person name="Siddiqi M.Z."/>
        </authorList>
    </citation>
    <scope>NUCLEOTIDE SEQUENCE [LARGE SCALE GENOMIC DNA]</scope>
    <source>
        <strain evidence="1 2">BS26</strain>
    </source>
</reference>
<dbReference type="Proteomes" id="UP000077667">
    <property type="component" value="Chromosome"/>
</dbReference>
<dbReference type="STRING" id="1176587.A8C56_03405"/>
<evidence type="ECO:0000313" key="2">
    <source>
        <dbReference type="Proteomes" id="UP000077667"/>
    </source>
</evidence>
<organism evidence="1 2">
    <name type="scientific">Niabella ginsenosidivorans</name>
    <dbReference type="NCBI Taxonomy" id="1176587"/>
    <lineage>
        <taxon>Bacteria</taxon>
        <taxon>Pseudomonadati</taxon>
        <taxon>Bacteroidota</taxon>
        <taxon>Chitinophagia</taxon>
        <taxon>Chitinophagales</taxon>
        <taxon>Chitinophagaceae</taxon>
        <taxon>Niabella</taxon>
    </lineage>
</organism>